<dbReference type="EMBL" id="CP000142">
    <property type="protein sequence ID" value="ABA88328.1"/>
    <property type="molecule type" value="Genomic_DNA"/>
</dbReference>
<proteinExistence type="predicted"/>
<evidence type="ECO:0000313" key="4">
    <source>
        <dbReference type="Proteomes" id="UP000002534"/>
    </source>
</evidence>
<dbReference type="Proteomes" id="UP000002534">
    <property type="component" value="Chromosome"/>
</dbReference>
<keyword evidence="4" id="KW-1185">Reference proteome</keyword>
<dbReference type="GO" id="GO:0010181">
    <property type="term" value="F:FMN binding"/>
    <property type="evidence" value="ECO:0007669"/>
    <property type="project" value="InterPro"/>
</dbReference>
<dbReference type="SUPFAM" id="SSF52218">
    <property type="entry name" value="Flavoproteins"/>
    <property type="match status" value="1"/>
</dbReference>
<protein>
    <submittedName>
        <fullName evidence="3">Flavodoxin, putative</fullName>
    </submittedName>
</protein>
<reference evidence="4" key="1">
    <citation type="submission" date="2005-10" db="EMBL/GenBank/DDBJ databases">
        <title>Complete sequence of Pelobacter carbinolicus DSM 2380.</title>
        <authorList>
            <person name="Copeland A."/>
            <person name="Lucas S."/>
            <person name="Lapidus A."/>
            <person name="Barry K."/>
            <person name="Detter J.C."/>
            <person name="Glavina T."/>
            <person name="Hammon N."/>
            <person name="Israni S."/>
            <person name="Pitluck S."/>
            <person name="Chertkov O."/>
            <person name="Schmutz J."/>
            <person name="Larimer F."/>
            <person name="Land M."/>
            <person name="Kyrpides N."/>
            <person name="Ivanova N."/>
            <person name="Richardson P."/>
        </authorList>
    </citation>
    <scope>NUCLEOTIDE SEQUENCE [LARGE SCALE GENOMIC DNA]</scope>
    <source>
        <strain evidence="4">DSM 2380 / NBRC 103641 / GraBd1</strain>
    </source>
</reference>
<reference evidence="3 4" key="2">
    <citation type="journal article" date="2012" name="BMC Genomics">
        <title>The genome of Pelobacter carbinolicus reveals surprising metabolic capabilities and physiological features.</title>
        <authorList>
            <person name="Aklujkar M."/>
            <person name="Haveman S.A."/>
            <person name="Didonato R.Jr."/>
            <person name="Chertkov O."/>
            <person name="Han C.S."/>
            <person name="Land M.L."/>
            <person name="Brown P."/>
            <person name="Lovley D.R."/>
        </authorList>
    </citation>
    <scope>NUCLEOTIDE SEQUENCE [LARGE SCALE GENOMIC DNA]</scope>
    <source>
        <strain evidence="4">DSM 2380 / NBRC 103641 / GraBd1</strain>
    </source>
</reference>
<dbReference type="InterPro" id="IPR001226">
    <property type="entry name" value="Flavodoxin_CS"/>
</dbReference>
<dbReference type="GO" id="GO:0009055">
    <property type="term" value="F:electron transfer activity"/>
    <property type="evidence" value="ECO:0007669"/>
    <property type="project" value="InterPro"/>
</dbReference>
<evidence type="ECO:0000256" key="1">
    <source>
        <dbReference type="ARBA" id="ARBA00001917"/>
    </source>
</evidence>
<evidence type="ECO:0000259" key="2">
    <source>
        <dbReference type="PROSITE" id="PS50902"/>
    </source>
</evidence>
<dbReference type="Gene3D" id="3.40.50.360">
    <property type="match status" value="1"/>
</dbReference>
<name>Q3A5M9_SYNC1</name>
<dbReference type="RefSeq" id="WP_011340798.1">
    <property type="nucleotide sequence ID" value="NC_007498.2"/>
</dbReference>
<sequence length="172" mass="18886">MPRTTQKIWTDSEKVLVIYFSRSGNTREIAHRIHQIVGGDIVEIEPADPYPEDYNAVVKQAKAELNSGYKPPLKSKIENIESCDVIFLGSPNWLQTIAPPVQSFLSQADLSGKTIAPFITHGGGGSGRSVADIAELCQESTILDALVVRGCKPGKNAIAEWLSKLFRRSHKL</sequence>
<dbReference type="KEGG" id="pca:Pcar_1078"/>
<dbReference type="eggNOG" id="COG0716">
    <property type="taxonomic scope" value="Bacteria"/>
</dbReference>
<comment type="cofactor">
    <cofactor evidence="1">
        <name>FMN</name>
        <dbReference type="ChEBI" id="CHEBI:58210"/>
    </cofactor>
</comment>
<dbReference type="STRING" id="338963.Pcar_1078"/>
<dbReference type="Pfam" id="PF12682">
    <property type="entry name" value="Flavodoxin_4"/>
    <property type="match status" value="1"/>
</dbReference>
<dbReference type="PANTHER" id="PTHR39201:SF1">
    <property type="entry name" value="FLAVODOXIN-LIKE DOMAIN-CONTAINING PROTEIN"/>
    <property type="match status" value="1"/>
</dbReference>
<gene>
    <name evidence="3" type="ordered locus">Pcar_1078</name>
</gene>
<dbReference type="OrthoDB" id="9806505at2"/>
<dbReference type="PANTHER" id="PTHR39201">
    <property type="entry name" value="EXPORTED PROTEIN-RELATED"/>
    <property type="match status" value="1"/>
</dbReference>
<evidence type="ECO:0000313" key="3">
    <source>
        <dbReference type="EMBL" id="ABA88328.1"/>
    </source>
</evidence>
<dbReference type="InterPro" id="IPR008254">
    <property type="entry name" value="Flavodoxin/NO_synth"/>
</dbReference>
<accession>Q3A5M9</accession>
<organism evidence="3 4">
    <name type="scientific">Syntrophotalea carbinolica (strain DSM 2380 / NBRC 103641 / GraBd1)</name>
    <name type="common">Pelobacter carbinolicus</name>
    <dbReference type="NCBI Taxonomy" id="338963"/>
    <lineage>
        <taxon>Bacteria</taxon>
        <taxon>Pseudomonadati</taxon>
        <taxon>Thermodesulfobacteriota</taxon>
        <taxon>Desulfuromonadia</taxon>
        <taxon>Desulfuromonadales</taxon>
        <taxon>Syntrophotaleaceae</taxon>
        <taxon>Syntrophotalea</taxon>
    </lineage>
</organism>
<dbReference type="PROSITE" id="PS00201">
    <property type="entry name" value="FLAVODOXIN"/>
    <property type="match status" value="1"/>
</dbReference>
<dbReference type="HOGENOM" id="CLU_068890_0_0_7"/>
<feature type="domain" description="Flavodoxin-like" evidence="2">
    <location>
        <begin position="15"/>
        <end position="172"/>
    </location>
</feature>
<dbReference type="PROSITE" id="PS50902">
    <property type="entry name" value="FLAVODOXIN_LIKE"/>
    <property type="match status" value="1"/>
</dbReference>
<dbReference type="InterPro" id="IPR029039">
    <property type="entry name" value="Flavoprotein-like_sf"/>
</dbReference>
<dbReference type="AlphaFoldDB" id="Q3A5M9"/>